<dbReference type="InterPro" id="IPR024571">
    <property type="entry name" value="ERAP1-like_C_dom"/>
</dbReference>
<keyword evidence="4 14" id="KW-0031">Aminopeptidase</keyword>
<dbReference type="FunFam" id="1.10.390.10:FF:000013">
    <property type="entry name" value="Aminopeptidase N"/>
    <property type="match status" value="1"/>
</dbReference>
<feature type="binding site" evidence="12">
    <location>
        <position position="296"/>
    </location>
    <ligand>
        <name>Zn(2+)</name>
        <dbReference type="ChEBI" id="CHEBI:29105"/>
        <note>catalytic</note>
    </ligand>
</feature>
<proteinExistence type="inferred from homology"/>
<feature type="domain" description="Peptidase M1 membrane alanine aminopeptidase" evidence="15">
    <location>
        <begin position="221"/>
        <end position="438"/>
    </location>
</feature>
<evidence type="ECO:0000256" key="14">
    <source>
        <dbReference type="RuleBase" id="RU364040"/>
    </source>
</evidence>
<keyword evidence="8 12" id="KW-0862">Zinc</keyword>
<feature type="domain" description="Aminopeptidase N-like N-terminal" evidence="17">
    <location>
        <begin position="12"/>
        <end position="185"/>
    </location>
</feature>
<comment type="catalytic activity">
    <reaction evidence="1">
        <text>Release of an N-terminal amino acid, Xaa-|-Yaa- from a peptide, amide or arylamide. Xaa is preferably Ala, but may be most amino acids including Pro (slow action). When a terminal hydrophobic residue is followed by a prolyl residue, the two may be released as an intact Xaa-Pro dipeptide.</text>
        <dbReference type="EC" id="3.4.11.2"/>
    </reaction>
</comment>
<organism evidence="18 19">
    <name type="scientific">Streptococcus sanguinis SK405</name>
    <dbReference type="NCBI Taxonomy" id="888817"/>
    <lineage>
        <taxon>Bacteria</taxon>
        <taxon>Bacillati</taxon>
        <taxon>Bacillota</taxon>
        <taxon>Bacilli</taxon>
        <taxon>Lactobacillales</taxon>
        <taxon>Streptococcaceae</taxon>
        <taxon>Streptococcus</taxon>
    </lineage>
</organism>
<dbReference type="GO" id="GO:0008270">
    <property type="term" value="F:zinc ion binding"/>
    <property type="evidence" value="ECO:0007669"/>
    <property type="project" value="UniProtKB-UniRule"/>
</dbReference>
<comment type="caution">
    <text evidence="18">The sequence shown here is derived from an EMBL/GenBank/DDBJ whole genome shotgun (WGS) entry which is preliminary data.</text>
</comment>
<feature type="site" description="Transition state stabilizer" evidence="13">
    <location>
        <position position="379"/>
    </location>
</feature>
<dbReference type="GO" id="GO:0008237">
    <property type="term" value="F:metallopeptidase activity"/>
    <property type="evidence" value="ECO:0007669"/>
    <property type="project" value="UniProtKB-KW"/>
</dbReference>
<feature type="binding site" evidence="12">
    <location>
        <position position="292"/>
    </location>
    <ligand>
        <name>Zn(2+)</name>
        <dbReference type="ChEBI" id="CHEBI:29105"/>
        <note>catalytic</note>
    </ligand>
</feature>
<comment type="subunit">
    <text evidence="3">Monomer.</text>
</comment>
<dbReference type="SUPFAM" id="SSF55486">
    <property type="entry name" value="Metalloproteases ('zincins'), catalytic domain"/>
    <property type="match status" value="1"/>
</dbReference>
<sequence>MQAVKHFIETFVPEHYDLFLDLNRADKSFSGKVTITGEAKTSKVSLHQKDLTVEAVEVAGQARPFTLDKDNEALYIELEAAGPVLVTITYTGQITDNMTGIYPSYYTVDGVKKEIISTQFESHFAREAFPSVDEPEAKATFDLALKFDQAEGELALSNMPEIDVENRKATGVWKFETTPRMSSYLLAFAAGDMQGITAKTKNGTLVGVYATKAHPESNLEFALDIAVRCIEFYEEYYGVKYPIPQSLHVALPDFSAGAMENWGLVTYREIYLLVDENSTALSRQTVALVVAHELAHQWFGNLVTMKWWDDLWLNESFANMMEYVSVDAIEPSWKIFEDFQTSGVPYALKRDATDGVQSVHVEVKHPDEINTLFDGAIVYAKGSRLMHMLRRWLGDDAFRKGLGAYFEKHQYGNTIGRDLWDDLSQASGRDVAAFMDAWLEQPGYPVVTAKVENDSLILTQKQFFIGEHEDRGRLWPVPLNSNWQGLPDTLTTERLEIPNYAALAAQNDGALRLNTENTAHYITDYQGELLDALLNNLSSLDNISKLQIVQERRLLAESGKISYADLLPVISKLANETSYMVVSAVSQVLEGLNRFVDEGSQTEEDYKALLKVLSQSNFDRLGFEKQAGESDEDEMVRQLIVGNMIKADDETAKAQASQIFDKYRDNLEKLPAAIRLQVLVNQIKHHESKELTKLYLDLYVASNDGSFKNALSTALSYTKNKETLDELLATWKDKFTVKPQDLSAWYGRFLSRDFTQEAVWTWARENWDWIKAALGGDMSFDSFVISPAMVFKTEKRLAEYKAFFEPQLDDMAISRNISMGIKEIAARVELVKCEKEAVEKAIRAAI</sequence>
<evidence type="ECO:0000256" key="1">
    <source>
        <dbReference type="ARBA" id="ARBA00000098"/>
    </source>
</evidence>
<evidence type="ECO:0000256" key="7">
    <source>
        <dbReference type="ARBA" id="ARBA00022801"/>
    </source>
</evidence>
<evidence type="ECO:0000256" key="6">
    <source>
        <dbReference type="ARBA" id="ARBA00022723"/>
    </source>
</evidence>
<dbReference type="InterPro" id="IPR027268">
    <property type="entry name" value="Peptidase_M4/M1_CTD_sf"/>
</dbReference>
<dbReference type="Proteomes" id="UP000003857">
    <property type="component" value="Unassembled WGS sequence"/>
</dbReference>
<dbReference type="InterPro" id="IPR050344">
    <property type="entry name" value="Peptidase_M1_aminopeptidases"/>
</dbReference>
<dbReference type="SUPFAM" id="SSF63737">
    <property type="entry name" value="Leukotriene A4 hydrolase N-terminal domain"/>
    <property type="match status" value="1"/>
</dbReference>
<feature type="domain" description="ERAP1-like C-terminal" evidence="16">
    <location>
        <begin position="513"/>
        <end position="825"/>
    </location>
</feature>
<dbReference type="PRINTS" id="PR00756">
    <property type="entry name" value="ALADIPTASE"/>
</dbReference>
<dbReference type="Gene3D" id="2.60.40.1910">
    <property type="match status" value="1"/>
</dbReference>
<accession>A0ABC9PFC2</accession>
<evidence type="ECO:0000259" key="15">
    <source>
        <dbReference type="Pfam" id="PF01433"/>
    </source>
</evidence>
<dbReference type="InterPro" id="IPR045357">
    <property type="entry name" value="Aminopeptidase_N-like_N"/>
</dbReference>
<evidence type="ECO:0000256" key="4">
    <source>
        <dbReference type="ARBA" id="ARBA00022438"/>
    </source>
</evidence>
<keyword evidence="9 14" id="KW-0482">Metalloprotease</keyword>
<feature type="binding site" evidence="12">
    <location>
        <position position="315"/>
    </location>
    <ligand>
        <name>Zn(2+)</name>
        <dbReference type="ChEBI" id="CHEBI:29105"/>
        <note>catalytic</note>
    </ligand>
</feature>
<evidence type="ECO:0000313" key="19">
    <source>
        <dbReference type="Proteomes" id="UP000003857"/>
    </source>
</evidence>
<comment type="function">
    <text evidence="10">Aminopeptidase with broad substrate specificity to several peptides. It has more affinity for oligopeptides than for dipeptides. It plays an essential role in the metabolism, it may be involved in nitrogen supply or protein turnover.</text>
</comment>
<dbReference type="EMBL" id="AEWZ01000002">
    <property type="protein sequence ID" value="EGC25037.1"/>
    <property type="molecule type" value="Genomic_DNA"/>
</dbReference>
<dbReference type="GO" id="GO:0006508">
    <property type="term" value="P:proteolysis"/>
    <property type="evidence" value="ECO:0007669"/>
    <property type="project" value="UniProtKB-KW"/>
</dbReference>
<evidence type="ECO:0000256" key="11">
    <source>
        <dbReference type="PIRSR" id="PIRSR634016-1"/>
    </source>
</evidence>
<evidence type="ECO:0000256" key="3">
    <source>
        <dbReference type="ARBA" id="ARBA00011245"/>
    </source>
</evidence>
<gene>
    <name evidence="18" type="primary">pepN</name>
    <name evidence="18" type="ORF">HMPREF9390_0826</name>
</gene>
<dbReference type="Pfam" id="PF11838">
    <property type="entry name" value="ERAP1_C"/>
    <property type="match status" value="1"/>
</dbReference>
<evidence type="ECO:0000256" key="9">
    <source>
        <dbReference type="ARBA" id="ARBA00023049"/>
    </source>
</evidence>
<evidence type="ECO:0000259" key="16">
    <source>
        <dbReference type="Pfam" id="PF11838"/>
    </source>
</evidence>
<dbReference type="Pfam" id="PF17900">
    <property type="entry name" value="Peptidase_M1_N"/>
    <property type="match status" value="1"/>
</dbReference>
<evidence type="ECO:0000256" key="10">
    <source>
        <dbReference type="ARBA" id="ARBA00057504"/>
    </source>
</evidence>
<reference evidence="18 19" key="1">
    <citation type="submission" date="2011-01" db="EMBL/GenBank/DDBJ databases">
        <authorList>
            <person name="Muzny D."/>
            <person name="Qin X."/>
            <person name="Buhay C."/>
            <person name="Dugan-Rocha S."/>
            <person name="Ding Y."/>
            <person name="Chen G."/>
            <person name="Hawes A."/>
            <person name="Holder M."/>
            <person name="Jhangiani S."/>
            <person name="Johnson A."/>
            <person name="Khan Z."/>
            <person name="Li Z."/>
            <person name="Liu W."/>
            <person name="Liu X."/>
            <person name="Perez L."/>
            <person name="Shen H."/>
            <person name="Wang Q."/>
            <person name="Watt J."/>
            <person name="Xi L."/>
            <person name="Xin Y."/>
            <person name="Zhou J."/>
            <person name="Deng J."/>
            <person name="Jiang H."/>
            <person name="Liu Y."/>
            <person name="Qu J."/>
            <person name="Song X.-Z."/>
            <person name="Zhang L."/>
            <person name="Villasana D."/>
            <person name="Johnson A."/>
            <person name="Liu J."/>
            <person name="Liyanage D."/>
            <person name="Lorensuhewa L."/>
            <person name="Robinson T."/>
            <person name="Song A."/>
            <person name="Song B.-B."/>
            <person name="Dinh H."/>
            <person name="Thornton R."/>
            <person name="Coyle M."/>
            <person name="Francisco L."/>
            <person name="Jackson L."/>
            <person name="Javaid M."/>
            <person name="Korchina V."/>
            <person name="Kovar C."/>
            <person name="Mata R."/>
            <person name="Mathew T."/>
            <person name="Ngo R."/>
            <person name="Nguyen L."/>
            <person name="Nguyen N."/>
            <person name="Okwuonu G."/>
            <person name="Ongeri F."/>
            <person name="Pham C."/>
            <person name="Simmons D."/>
            <person name="Wilczek-Boney K."/>
            <person name="Hale W."/>
            <person name="Jakkamsetti A."/>
            <person name="Pham P."/>
            <person name="Ruth R."/>
            <person name="San Lucas F."/>
            <person name="Warren J."/>
            <person name="Zhang J."/>
            <person name="Zhao Z."/>
            <person name="Zhou C."/>
            <person name="Zhu D."/>
            <person name="Lee S."/>
            <person name="Bess C."/>
            <person name="Blankenburg K."/>
            <person name="Forbes L."/>
            <person name="Fu Q."/>
            <person name="Gubbala S."/>
            <person name="Hirani K."/>
            <person name="Jayaseelan J.C."/>
            <person name="Lara F."/>
            <person name="Munidasa M."/>
            <person name="Palculict T."/>
            <person name="Patil S."/>
            <person name="Pu L.-L."/>
            <person name="Saada N."/>
            <person name="Tang L."/>
            <person name="Weissenberger G."/>
            <person name="Zhu Y."/>
            <person name="Hemphill L."/>
            <person name="Shang Y."/>
            <person name="Youmans B."/>
            <person name="Ayvaz T."/>
            <person name="Ross M."/>
            <person name="Santibanez J."/>
            <person name="Aqrawi P."/>
            <person name="Gross S."/>
            <person name="Joshi V."/>
            <person name="Fowler G."/>
            <person name="Nazareth L."/>
            <person name="Reid J."/>
            <person name="Worley K."/>
            <person name="Petrosino J."/>
            <person name="Highlander S."/>
            <person name="Gibbs R."/>
        </authorList>
    </citation>
    <scope>NUCLEOTIDE SEQUENCE [LARGE SCALE GENOMIC DNA]</scope>
    <source>
        <strain evidence="18 19">SK405</strain>
    </source>
</reference>
<evidence type="ECO:0000313" key="18">
    <source>
        <dbReference type="EMBL" id="EGC25037.1"/>
    </source>
</evidence>
<comment type="similarity">
    <text evidence="2 14">Belongs to the peptidase M1 family.</text>
</comment>
<evidence type="ECO:0000256" key="5">
    <source>
        <dbReference type="ARBA" id="ARBA00022670"/>
    </source>
</evidence>
<keyword evidence="7 14" id="KW-0378">Hydrolase</keyword>
<dbReference type="RefSeq" id="WP_002900563.1">
    <property type="nucleotide sequence ID" value="NZ_GL872311.1"/>
</dbReference>
<evidence type="ECO:0000256" key="12">
    <source>
        <dbReference type="PIRSR" id="PIRSR634016-3"/>
    </source>
</evidence>
<feature type="active site" description="Proton acceptor" evidence="11">
    <location>
        <position position="293"/>
    </location>
</feature>
<evidence type="ECO:0000259" key="17">
    <source>
        <dbReference type="Pfam" id="PF17900"/>
    </source>
</evidence>
<dbReference type="Pfam" id="PF01433">
    <property type="entry name" value="Peptidase_M1"/>
    <property type="match status" value="1"/>
</dbReference>
<dbReference type="Gene3D" id="2.60.40.1730">
    <property type="entry name" value="tricorn interacting facor f3 domain"/>
    <property type="match status" value="1"/>
</dbReference>
<dbReference type="InterPro" id="IPR034016">
    <property type="entry name" value="M1_APN-typ"/>
</dbReference>
<keyword evidence="5 14" id="KW-0645">Protease</keyword>
<dbReference type="Gene3D" id="1.25.50.20">
    <property type="match status" value="1"/>
</dbReference>
<dbReference type="AlphaFoldDB" id="A0ABC9PFC2"/>
<dbReference type="EC" id="3.4.11.-" evidence="14"/>
<protein>
    <recommendedName>
        <fullName evidence="14">Aminopeptidase</fullName>
        <ecNumber evidence="14">3.4.11.-</ecNumber>
    </recommendedName>
</protein>
<evidence type="ECO:0000256" key="8">
    <source>
        <dbReference type="ARBA" id="ARBA00022833"/>
    </source>
</evidence>
<dbReference type="InterPro" id="IPR001930">
    <property type="entry name" value="Peptidase_M1"/>
</dbReference>
<dbReference type="CDD" id="cd09601">
    <property type="entry name" value="M1_APN-Q_like"/>
    <property type="match status" value="1"/>
</dbReference>
<dbReference type="InterPro" id="IPR014782">
    <property type="entry name" value="Peptidase_M1_dom"/>
</dbReference>
<dbReference type="InterPro" id="IPR042097">
    <property type="entry name" value="Aminopeptidase_N-like_N_sf"/>
</dbReference>
<evidence type="ECO:0000256" key="13">
    <source>
        <dbReference type="PIRSR" id="PIRSR634016-4"/>
    </source>
</evidence>
<keyword evidence="6 12" id="KW-0479">Metal-binding</keyword>
<dbReference type="PANTHER" id="PTHR11533:SF174">
    <property type="entry name" value="PUROMYCIN-SENSITIVE AMINOPEPTIDASE-RELATED"/>
    <property type="match status" value="1"/>
</dbReference>
<name>A0ABC9PFC2_STRSA</name>
<dbReference type="PANTHER" id="PTHR11533">
    <property type="entry name" value="PROTEASE M1 ZINC METALLOPROTEASE"/>
    <property type="match status" value="1"/>
</dbReference>
<evidence type="ECO:0000256" key="2">
    <source>
        <dbReference type="ARBA" id="ARBA00010136"/>
    </source>
</evidence>
<dbReference type="Gene3D" id="1.10.390.10">
    <property type="entry name" value="Neutral Protease Domain 2"/>
    <property type="match status" value="1"/>
</dbReference>
<dbReference type="GO" id="GO:0016285">
    <property type="term" value="F:alanyl aminopeptidase activity"/>
    <property type="evidence" value="ECO:0007669"/>
    <property type="project" value="UniProtKB-EC"/>
</dbReference>
<comment type="cofactor">
    <cofactor evidence="12 14">
        <name>Zn(2+)</name>
        <dbReference type="ChEBI" id="CHEBI:29105"/>
    </cofactor>
    <text evidence="12 14">Binds 1 zinc ion per subunit.</text>
</comment>